<dbReference type="Gene3D" id="3.40.50.1240">
    <property type="entry name" value="Phosphoglycerate mutase-like"/>
    <property type="match status" value="1"/>
</dbReference>
<organism evidence="1 2">
    <name type="scientific">Anaeromyxobacter dehalogenans (strain 2CP-C)</name>
    <dbReference type="NCBI Taxonomy" id="290397"/>
    <lineage>
        <taxon>Bacteria</taxon>
        <taxon>Pseudomonadati</taxon>
        <taxon>Myxococcota</taxon>
        <taxon>Myxococcia</taxon>
        <taxon>Myxococcales</taxon>
        <taxon>Cystobacterineae</taxon>
        <taxon>Anaeromyxobacteraceae</taxon>
        <taxon>Anaeromyxobacter</taxon>
    </lineage>
</organism>
<name>Q2IMN5_ANADE</name>
<dbReference type="OrthoDB" id="5526477at2"/>
<dbReference type="Pfam" id="PF00300">
    <property type="entry name" value="His_Phos_1"/>
    <property type="match status" value="1"/>
</dbReference>
<dbReference type="EMBL" id="CP000251">
    <property type="protein sequence ID" value="ABC80068.1"/>
    <property type="molecule type" value="Genomic_DNA"/>
</dbReference>
<evidence type="ECO:0000313" key="1">
    <source>
        <dbReference type="EMBL" id="ABC80068.1"/>
    </source>
</evidence>
<gene>
    <name evidence="1" type="ordered locus">Adeh_0292</name>
</gene>
<proteinExistence type="predicted"/>
<dbReference type="STRING" id="290397.Adeh_0292"/>
<dbReference type="RefSeq" id="WP_011419351.1">
    <property type="nucleotide sequence ID" value="NC_007760.1"/>
</dbReference>
<dbReference type="InterPro" id="IPR029033">
    <property type="entry name" value="His_PPase_superfam"/>
</dbReference>
<dbReference type="AlphaFoldDB" id="Q2IMN5"/>
<dbReference type="Proteomes" id="UP000001935">
    <property type="component" value="Chromosome"/>
</dbReference>
<evidence type="ECO:0000313" key="2">
    <source>
        <dbReference type="Proteomes" id="UP000001935"/>
    </source>
</evidence>
<dbReference type="eggNOG" id="COG2062">
    <property type="taxonomic scope" value="Bacteria"/>
</dbReference>
<dbReference type="KEGG" id="ade:Adeh_0292"/>
<dbReference type="HOGENOM" id="CLU_084603_3_3_7"/>
<reference evidence="1" key="1">
    <citation type="submission" date="2006-01" db="EMBL/GenBank/DDBJ databases">
        <title>Complete sequence of Anaeromyxobacter dehalogenans 2CP-C.</title>
        <authorList>
            <consortium name="US DOE Joint Genome Institute"/>
            <person name="Copeland A."/>
            <person name="Lucas S."/>
            <person name="Lapidus A."/>
            <person name="Barry K."/>
            <person name="Detter J.C."/>
            <person name="Glavina T."/>
            <person name="Hammon N."/>
            <person name="Israni S."/>
            <person name="Pitluck S."/>
            <person name="Brettin T."/>
            <person name="Bruce D."/>
            <person name="Han C."/>
            <person name="Tapia R."/>
            <person name="Gilna P."/>
            <person name="Kiss H."/>
            <person name="Schmutz J."/>
            <person name="Larimer F."/>
            <person name="Land M."/>
            <person name="Kyrpides N."/>
            <person name="Anderson I."/>
            <person name="Sanford R.A."/>
            <person name="Ritalahti K.M."/>
            <person name="Thomas H.S."/>
            <person name="Kirby J.R."/>
            <person name="Zhulin I.B."/>
            <person name="Loeffler F.E."/>
            <person name="Richardson P."/>
        </authorList>
    </citation>
    <scope>NUCLEOTIDE SEQUENCE</scope>
    <source>
        <strain evidence="1">2CP-C</strain>
    </source>
</reference>
<accession>Q2IMN5</accession>
<dbReference type="InterPro" id="IPR013078">
    <property type="entry name" value="His_Pase_superF_clade-1"/>
</dbReference>
<dbReference type="SUPFAM" id="SSF53254">
    <property type="entry name" value="Phosphoglycerate mutase-like"/>
    <property type="match status" value="1"/>
</dbReference>
<dbReference type="SMART" id="SM00855">
    <property type="entry name" value="PGAM"/>
    <property type="match status" value="1"/>
</dbReference>
<dbReference type="CDD" id="cd07067">
    <property type="entry name" value="HP_PGM_like"/>
    <property type="match status" value="1"/>
</dbReference>
<sequence>MPPIRVYLVRHARAEASAGDDDARRLTPEGREGFAALVARLRARLAIRGVLASPLVRARETAGLLAAAARAPVEEDPRLAAGACGGAELLALARAAGDGAALVGHNPEVAEAVALAAGRGLEVRPGTIAAVDLGPASAALAWLEAP</sequence>
<protein>
    <submittedName>
        <fullName evidence="1">Putative phosphohistidine phosphatase, SixA</fullName>
    </submittedName>
</protein>